<protein>
    <submittedName>
        <fullName evidence="3">Uncharacterized protein</fullName>
    </submittedName>
</protein>
<reference evidence="3 4" key="1">
    <citation type="submission" date="2024-09" db="EMBL/GenBank/DDBJ databases">
        <authorList>
            <person name="Sun Q."/>
            <person name="Mori K."/>
        </authorList>
    </citation>
    <scope>NUCLEOTIDE SEQUENCE [LARGE SCALE GENOMIC DNA]</scope>
    <source>
        <strain evidence="3 4">TBRC 1432</strain>
    </source>
</reference>
<name>A0ABV6MTV9_9PSEU</name>
<accession>A0ABV6MTV9</accession>
<proteinExistence type="predicted"/>
<feature type="transmembrane region" description="Helical" evidence="2">
    <location>
        <begin position="126"/>
        <end position="145"/>
    </location>
</feature>
<feature type="transmembrane region" description="Helical" evidence="2">
    <location>
        <begin position="61"/>
        <end position="82"/>
    </location>
</feature>
<keyword evidence="2" id="KW-0812">Transmembrane</keyword>
<dbReference type="RefSeq" id="WP_273935259.1">
    <property type="nucleotide sequence ID" value="NZ_CP097263.1"/>
</dbReference>
<sequence>MTEEEDIPEPGETKNELTGDPGNVVQARDIRDVYQLRDVYIVNESTPPAAPAPRRHPARMLFPFLPHVIAAVLFGSLAAILAPRLGPVVPAVLVLILYGLVAMLFRRQGLANRCTPEVLREAGTPALVAVAILALLLAAGMVLSPPRLWDGYPERDGIVLAVLLAELAALSAWQVVLRRRKS</sequence>
<comment type="caution">
    <text evidence="3">The sequence shown here is derived from an EMBL/GenBank/DDBJ whole genome shotgun (WGS) entry which is preliminary data.</text>
</comment>
<gene>
    <name evidence="3" type="ORF">ACFFH7_19875</name>
</gene>
<feature type="region of interest" description="Disordered" evidence="1">
    <location>
        <begin position="1"/>
        <end position="22"/>
    </location>
</feature>
<dbReference type="EMBL" id="JBHLUD010000007">
    <property type="protein sequence ID" value="MFC0543773.1"/>
    <property type="molecule type" value="Genomic_DNA"/>
</dbReference>
<keyword evidence="4" id="KW-1185">Reference proteome</keyword>
<keyword evidence="2" id="KW-1133">Transmembrane helix</keyword>
<evidence type="ECO:0000313" key="4">
    <source>
        <dbReference type="Proteomes" id="UP001589810"/>
    </source>
</evidence>
<keyword evidence="2" id="KW-0472">Membrane</keyword>
<evidence type="ECO:0000256" key="1">
    <source>
        <dbReference type="SAM" id="MobiDB-lite"/>
    </source>
</evidence>
<organism evidence="3 4">
    <name type="scientific">Kutzneria chonburiensis</name>
    <dbReference type="NCBI Taxonomy" id="1483604"/>
    <lineage>
        <taxon>Bacteria</taxon>
        <taxon>Bacillati</taxon>
        <taxon>Actinomycetota</taxon>
        <taxon>Actinomycetes</taxon>
        <taxon>Pseudonocardiales</taxon>
        <taxon>Pseudonocardiaceae</taxon>
        <taxon>Kutzneria</taxon>
    </lineage>
</organism>
<evidence type="ECO:0000256" key="2">
    <source>
        <dbReference type="SAM" id="Phobius"/>
    </source>
</evidence>
<evidence type="ECO:0000313" key="3">
    <source>
        <dbReference type="EMBL" id="MFC0543773.1"/>
    </source>
</evidence>
<dbReference type="Proteomes" id="UP001589810">
    <property type="component" value="Unassembled WGS sequence"/>
</dbReference>
<feature type="transmembrane region" description="Helical" evidence="2">
    <location>
        <begin position="157"/>
        <end position="177"/>
    </location>
</feature>
<feature type="transmembrane region" description="Helical" evidence="2">
    <location>
        <begin position="88"/>
        <end position="105"/>
    </location>
</feature>